<keyword evidence="2" id="KW-0489">Methyltransferase</keyword>
<sequence length="271" mass="31062">MAHWDNQARQWALIGEPLKPSQAELHTSYAWILEQAQLQREHLTVLVLGVTPEIIHLPWPAHTRLIAADCSEKMIESVLPKKTATLTPMGLLANWLQLPLSSSSIDVVIGDGCYSQLLWKDYRALTQEIRRVLKPDGLFVIRFFTKPENVDPVESIYHDLLSGKIASFHAFKLRLAISLQSQTAQGVCLKDVWNTWDLRFKQGVLQNMQKLKWNRETIDTIDTYHLSDTVYTFPTKSEIRSIFSGHFSEKSLHTPGYYLGRCCPTFRLSKI</sequence>
<dbReference type="OrthoDB" id="527763at2"/>
<evidence type="ECO:0000313" key="2">
    <source>
        <dbReference type="EMBL" id="CRX38619.1"/>
    </source>
</evidence>
<accession>A0A0H5DSA2</accession>
<dbReference type="CDD" id="cd02440">
    <property type="entry name" value="AdoMet_MTases"/>
    <property type="match status" value="1"/>
</dbReference>
<proteinExistence type="predicted"/>
<dbReference type="Pfam" id="PF08241">
    <property type="entry name" value="Methyltransf_11"/>
    <property type="match status" value="1"/>
</dbReference>
<evidence type="ECO:0000259" key="1">
    <source>
        <dbReference type="Pfam" id="PF08241"/>
    </source>
</evidence>
<name>A0A0H5DSA2_9BACT</name>
<dbReference type="Gene3D" id="3.40.50.150">
    <property type="entry name" value="Vaccinia Virus protein VP39"/>
    <property type="match status" value="1"/>
</dbReference>
<protein>
    <submittedName>
        <fullName evidence="2">Methyltransferase</fullName>
    </submittedName>
</protein>
<dbReference type="SUPFAM" id="SSF53335">
    <property type="entry name" value="S-adenosyl-L-methionine-dependent methyltransferases"/>
    <property type="match status" value="1"/>
</dbReference>
<dbReference type="InterPro" id="IPR013216">
    <property type="entry name" value="Methyltransf_11"/>
</dbReference>
<reference evidence="3" key="1">
    <citation type="submission" date="2015-06" db="EMBL/GenBank/DDBJ databases">
        <authorList>
            <person name="Bertelli C."/>
        </authorList>
    </citation>
    <scope>NUCLEOTIDE SEQUENCE [LARGE SCALE GENOMIC DNA]</scope>
    <source>
        <strain evidence="3">CRIB-30</strain>
    </source>
</reference>
<dbReference type="GO" id="GO:0032259">
    <property type="term" value="P:methylation"/>
    <property type="evidence" value="ECO:0007669"/>
    <property type="project" value="UniProtKB-KW"/>
</dbReference>
<dbReference type="EMBL" id="CWGJ01000014">
    <property type="protein sequence ID" value="CRX38619.1"/>
    <property type="molecule type" value="Genomic_DNA"/>
</dbReference>
<keyword evidence="2" id="KW-0808">Transferase</keyword>
<dbReference type="AlphaFoldDB" id="A0A0H5DSA2"/>
<keyword evidence="3" id="KW-1185">Reference proteome</keyword>
<dbReference type="Proteomes" id="UP000220251">
    <property type="component" value="Unassembled WGS sequence"/>
</dbReference>
<dbReference type="RefSeq" id="WP_098038483.1">
    <property type="nucleotide sequence ID" value="NZ_CWGJ01000014.1"/>
</dbReference>
<evidence type="ECO:0000313" key="3">
    <source>
        <dbReference type="Proteomes" id="UP000220251"/>
    </source>
</evidence>
<dbReference type="InterPro" id="IPR029063">
    <property type="entry name" value="SAM-dependent_MTases_sf"/>
</dbReference>
<feature type="domain" description="Methyltransferase type 11" evidence="1">
    <location>
        <begin position="62"/>
        <end position="141"/>
    </location>
</feature>
<dbReference type="GO" id="GO:0008757">
    <property type="term" value="F:S-adenosylmethionine-dependent methyltransferase activity"/>
    <property type="evidence" value="ECO:0007669"/>
    <property type="project" value="InterPro"/>
</dbReference>
<organism evidence="2 3">
    <name type="scientific">Estrella lausannensis</name>
    <dbReference type="NCBI Taxonomy" id="483423"/>
    <lineage>
        <taxon>Bacteria</taxon>
        <taxon>Pseudomonadati</taxon>
        <taxon>Chlamydiota</taxon>
        <taxon>Chlamydiia</taxon>
        <taxon>Parachlamydiales</taxon>
        <taxon>Candidatus Criblamydiaceae</taxon>
        <taxon>Estrella</taxon>
    </lineage>
</organism>
<gene>
    <name evidence="2" type="ORF">ELAC_1279</name>
</gene>